<dbReference type="AlphaFoldDB" id="A0A2A3EBP0"/>
<dbReference type="Pfam" id="PF04884">
    <property type="entry name" value="UVB_sens_prot"/>
    <property type="match status" value="1"/>
</dbReference>
<gene>
    <name evidence="8" type="ORF">APICC_00336</name>
</gene>
<evidence type="ECO:0000256" key="5">
    <source>
        <dbReference type="ARBA" id="ARBA00023136"/>
    </source>
</evidence>
<keyword evidence="9" id="KW-1185">Reference proteome</keyword>
<dbReference type="Pfam" id="PF24160">
    <property type="entry name" value="UVB_sens_C"/>
    <property type="match status" value="1"/>
</dbReference>
<dbReference type="Proteomes" id="UP000242457">
    <property type="component" value="Unassembled WGS sequence"/>
</dbReference>
<dbReference type="InterPro" id="IPR006968">
    <property type="entry name" value="RUS_fam"/>
</dbReference>
<feature type="domain" description="Protein root UVB sensitive/RUS" evidence="6">
    <location>
        <begin position="55"/>
        <end position="287"/>
    </location>
</feature>
<comment type="subcellular location">
    <subcellularLocation>
        <location evidence="1">Membrane</location>
    </subcellularLocation>
</comment>
<evidence type="ECO:0000259" key="7">
    <source>
        <dbReference type="Pfam" id="PF24160"/>
    </source>
</evidence>
<accession>A0A2A3EBP0</accession>
<keyword evidence="5" id="KW-0472">Membrane</keyword>
<protein>
    <submittedName>
        <fullName evidence="8">Uncharacterized protein</fullName>
    </submittedName>
</protein>
<evidence type="ECO:0000313" key="9">
    <source>
        <dbReference type="Proteomes" id="UP000242457"/>
    </source>
</evidence>
<evidence type="ECO:0000256" key="4">
    <source>
        <dbReference type="ARBA" id="ARBA00022989"/>
    </source>
</evidence>
<evidence type="ECO:0000256" key="1">
    <source>
        <dbReference type="ARBA" id="ARBA00004370"/>
    </source>
</evidence>
<evidence type="ECO:0000256" key="2">
    <source>
        <dbReference type="ARBA" id="ARBA00007558"/>
    </source>
</evidence>
<dbReference type="GO" id="GO:0016020">
    <property type="term" value="C:membrane"/>
    <property type="evidence" value="ECO:0007669"/>
    <property type="project" value="UniProtKB-SubCell"/>
</dbReference>
<evidence type="ECO:0000256" key="3">
    <source>
        <dbReference type="ARBA" id="ARBA00022692"/>
    </source>
</evidence>
<organism evidence="8 9">
    <name type="scientific">Apis cerana cerana</name>
    <name type="common">Oriental honeybee</name>
    <dbReference type="NCBI Taxonomy" id="94128"/>
    <lineage>
        <taxon>Eukaryota</taxon>
        <taxon>Metazoa</taxon>
        <taxon>Ecdysozoa</taxon>
        <taxon>Arthropoda</taxon>
        <taxon>Hexapoda</taxon>
        <taxon>Insecta</taxon>
        <taxon>Pterygota</taxon>
        <taxon>Neoptera</taxon>
        <taxon>Endopterygota</taxon>
        <taxon>Hymenoptera</taxon>
        <taxon>Apocrita</taxon>
        <taxon>Aculeata</taxon>
        <taxon>Apoidea</taxon>
        <taxon>Anthophila</taxon>
        <taxon>Apidae</taxon>
        <taxon>Apis</taxon>
    </lineage>
</organism>
<dbReference type="PANTHER" id="PTHR12770:SF31">
    <property type="entry name" value="RUS FAMILY MEMBER 1"/>
    <property type="match status" value="1"/>
</dbReference>
<feature type="domain" description="Root UVB sensitive protein C-terminal" evidence="7">
    <location>
        <begin position="290"/>
        <end position="472"/>
    </location>
</feature>
<dbReference type="OrthoDB" id="364779at2759"/>
<evidence type="ECO:0000259" key="6">
    <source>
        <dbReference type="Pfam" id="PF04884"/>
    </source>
</evidence>
<dbReference type="InterPro" id="IPR055412">
    <property type="entry name" value="UVB_sens_C"/>
</dbReference>
<keyword evidence="3" id="KW-0812">Transmembrane</keyword>
<evidence type="ECO:0000313" key="8">
    <source>
        <dbReference type="EMBL" id="PBC28884.1"/>
    </source>
</evidence>
<dbReference type="PANTHER" id="PTHR12770">
    <property type="entry name" value="RUS1 FAMILY PROTEIN C16ORF58"/>
    <property type="match status" value="1"/>
</dbReference>
<dbReference type="EMBL" id="KZ288300">
    <property type="protein sequence ID" value="PBC28884.1"/>
    <property type="molecule type" value="Genomic_DNA"/>
</dbReference>
<sequence length="474" mass="52935">MHERLLFTEAYGSEKDRFFVKSKVYLTYRLTSTDEQSITELLSDTTRTKSFYSGLISIIKEVFLPQGFPDSVHPDYTSYQIWDTVQAFASTIMGTLTTHSIMQGVGVGEAAATPLAAAITWILKDGTGMVGRIMFAWWNGTDLDGQCKKWRLFADILNDLAMGLELLLPYFSSYSLGILCISTAMKSIVGVAGGATRAALTQHQALQNNLADVSAKDGSQETCKRVSNIVNVSIACIYISACRYIMELYLFLVIIHLYANYSAVKALCLNSLNEDRLALIVKSYISNEVIPKPEEVNKKESVLLLTKSTMNICGFNIKIGVSLAALIKKDLILTSDTELSLKLFLDRKYLISIDVQNKTIFICLKKDAQPYDVLEAYFHACLCGLFICMSLKVPLDVFLKPEVSDLSYPLMRLYVLNKKYSTTNNGIQSSKAIESIYATNLLISNEFKAFISDLENKGWKTETNLLPVAGWRFL</sequence>
<proteinExistence type="inferred from homology"/>
<keyword evidence="4" id="KW-1133">Transmembrane helix</keyword>
<dbReference type="InterPro" id="IPR054549">
    <property type="entry name" value="UVB_sens_RUS_dom"/>
</dbReference>
<name>A0A2A3EBP0_APICC</name>
<reference evidence="8 9" key="1">
    <citation type="submission" date="2014-07" db="EMBL/GenBank/DDBJ databases">
        <title>Genomic and transcriptomic analysis on Apis cerana provide comprehensive insights into honey bee biology.</title>
        <authorList>
            <person name="Diao Q."/>
            <person name="Sun L."/>
            <person name="Zheng H."/>
            <person name="Zheng H."/>
            <person name="Xu S."/>
            <person name="Wang S."/>
            <person name="Zeng Z."/>
            <person name="Hu F."/>
            <person name="Su S."/>
            <person name="Wu J."/>
        </authorList>
    </citation>
    <scope>NUCLEOTIDE SEQUENCE [LARGE SCALE GENOMIC DNA]</scope>
    <source>
        <tissue evidence="8">Pupae without intestine</tissue>
    </source>
</reference>
<comment type="similarity">
    <text evidence="2">Belongs to the RUS1 family.</text>
</comment>